<gene>
    <name evidence="5" type="ORF">G6045_29125</name>
</gene>
<protein>
    <recommendedName>
        <fullName evidence="4">D-isomer specific 2-hydroxyacid dehydrogenase NAD-binding domain-containing protein</fullName>
    </recommendedName>
</protein>
<comment type="caution">
    <text evidence="5">The sequence shown here is derived from an EMBL/GenBank/DDBJ whole genome shotgun (WGS) entry which is preliminary data.</text>
</comment>
<dbReference type="Pfam" id="PF02826">
    <property type="entry name" value="2-Hacid_dh_C"/>
    <property type="match status" value="1"/>
</dbReference>
<dbReference type="GO" id="GO:0016491">
    <property type="term" value="F:oxidoreductase activity"/>
    <property type="evidence" value="ECO:0007669"/>
    <property type="project" value="UniProtKB-KW"/>
</dbReference>
<evidence type="ECO:0000256" key="2">
    <source>
        <dbReference type="ARBA" id="ARBA00023027"/>
    </source>
</evidence>
<sequence>MGDSVVVGISYPPQWDVRPEGALAAALAATCALDPRIELVDCRYVEPDSLRTARSAPPPHDHLRDRAPELTGPQRELFARAEVILTTDLPLGIAALAPNLRWVQGIGAGVGQLLSAGLDDIRVTTAAGVNAASVAEFALARLLEHAKRLREIDEIQRIRGPRRPFGTQLGGRTLGVIGLGRIGTRIAAGAHALGMRVLAVRRDSTAPRPACVDEVYAPSRLHAFLPRCDAVIEALDSGHPTARCTTPRGWPCHRMWRRPPTSTSRVSSRCSART</sequence>
<dbReference type="SUPFAM" id="SSF51735">
    <property type="entry name" value="NAD(P)-binding Rossmann-fold domains"/>
    <property type="match status" value="1"/>
</dbReference>
<keyword evidence="1" id="KW-0560">Oxidoreductase</keyword>
<evidence type="ECO:0000313" key="6">
    <source>
        <dbReference type="Proteomes" id="UP000481109"/>
    </source>
</evidence>
<feature type="region of interest" description="Disordered" evidence="3">
    <location>
        <begin position="255"/>
        <end position="274"/>
    </location>
</feature>
<evidence type="ECO:0000256" key="3">
    <source>
        <dbReference type="SAM" id="MobiDB-lite"/>
    </source>
</evidence>
<accession>A0A6G4XSD0</accession>
<dbReference type="EMBL" id="JAAKZW010000165">
    <property type="protein sequence ID" value="NGO79690.1"/>
    <property type="molecule type" value="Genomic_DNA"/>
</dbReference>
<dbReference type="GO" id="GO:0051287">
    <property type="term" value="F:NAD binding"/>
    <property type="evidence" value="ECO:0007669"/>
    <property type="project" value="InterPro"/>
</dbReference>
<proteinExistence type="predicted"/>
<dbReference type="Proteomes" id="UP000481109">
    <property type="component" value="Unassembled WGS sequence"/>
</dbReference>
<keyword evidence="2" id="KW-0520">NAD</keyword>
<dbReference type="RefSeq" id="WP_165335128.1">
    <property type="nucleotide sequence ID" value="NZ_JAAKZW010000165.1"/>
</dbReference>
<evidence type="ECO:0000313" key="5">
    <source>
        <dbReference type="EMBL" id="NGO79690.1"/>
    </source>
</evidence>
<feature type="domain" description="D-isomer specific 2-hydroxyacid dehydrogenase NAD-binding" evidence="4">
    <location>
        <begin position="140"/>
        <end position="233"/>
    </location>
</feature>
<dbReference type="InterPro" id="IPR006140">
    <property type="entry name" value="D-isomer_DH_NAD-bd"/>
</dbReference>
<dbReference type="PANTHER" id="PTHR43333:SF1">
    <property type="entry name" value="D-ISOMER SPECIFIC 2-HYDROXYACID DEHYDROGENASE NAD-BINDING DOMAIN-CONTAINING PROTEIN"/>
    <property type="match status" value="1"/>
</dbReference>
<evidence type="ECO:0000259" key="4">
    <source>
        <dbReference type="Pfam" id="PF02826"/>
    </source>
</evidence>
<dbReference type="AlphaFoldDB" id="A0A6G4XSD0"/>
<dbReference type="SUPFAM" id="SSF52283">
    <property type="entry name" value="Formate/glycerate dehydrogenase catalytic domain-like"/>
    <property type="match status" value="1"/>
</dbReference>
<dbReference type="PANTHER" id="PTHR43333">
    <property type="entry name" value="2-HACID_DH_C DOMAIN-CONTAINING PROTEIN"/>
    <property type="match status" value="1"/>
</dbReference>
<reference evidence="5 6" key="1">
    <citation type="submission" date="2020-02" db="EMBL/GenBank/DDBJ databases">
        <title>Whole-genome analyses of novel actinobacteria.</title>
        <authorList>
            <person name="Sahin N."/>
            <person name="Tokatli A."/>
        </authorList>
    </citation>
    <scope>NUCLEOTIDE SEQUENCE [LARGE SCALE GENOMIC DNA]</scope>
    <source>
        <strain evidence="5 6">YC504</strain>
    </source>
</reference>
<feature type="compositionally biased region" description="Low complexity" evidence="3">
    <location>
        <begin position="258"/>
        <end position="274"/>
    </location>
</feature>
<evidence type="ECO:0000256" key="1">
    <source>
        <dbReference type="ARBA" id="ARBA00023002"/>
    </source>
</evidence>
<organism evidence="5 6">
    <name type="scientific">Streptomyces mesophilus</name>
    <dbReference type="NCBI Taxonomy" id="1775132"/>
    <lineage>
        <taxon>Bacteria</taxon>
        <taxon>Bacillati</taxon>
        <taxon>Actinomycetota</taxon>
        <taxon>Actinomycetes</taxon>
        <taxon>Kitasatosporales</taxon>
        <taxon>Streptomycetaceae</taxon>
        <taxon>Streptomyces</taxon>
    </lineage>
</organism>
<dbReference type="InterPro" id="IPR036291">
    <property type="entry name" value="NAD(P)-bd_dom_sf"/>
</dbReference>
<name>A0A6G4XSD0_9ACTN</name>
<dbReference type="Gene3D" id="3.40.50.720">
    <property type="entry name" value="NAD(P)-binding Rossmann-like Domain"/>
    <property type="match status" value="2"/>
</dbReference>
<keyword evidence="6" id="KW-1185">Reference proteome</keyword>